<sequence>MLLCGIIDELEKDSTNQLSYYFYQATEKSLNNATAVLRGLIYSLEVQCPRLVSYVRKEHDSGGWQRYEGLNAWEVMSKILEAMVRDPVLDGVILIVNALEECGMDRSKLLNFIARISSSSPAKWIVSGRNWLGIEETLDNTTHKVALRLELNEEFVSDTIRTFTQSIPGEETGGTQEHLIDNSNGTFLWAALVCQELADYRVRKKHTLNALKAFPPGLEPLYGWKIEQISDSKDADLCKEVLAVVSVVYRPVALQMFRFVFLHGVATERFGKTR</sequence>
<dbReference type="EMBL" id="BPPX01000001">
    <property type="protein sequence ID" value="GJC77849.1"/>
    <property type="molecule type" value="Genomic_DNA"/>
</dbReference>
<evidence type="ECO:0000313" key="4">
    <source>
        <dbReference type="Proteomes" id="UP001055172"/>
    </source>
</evidence>
<proteinExistence type="predicted"/>
<comment type="caution">
    <text evidence="3">The sequence shown here is derived from an EMBL/GenBank/DDBJ whole genome shotgun (WGS) entry which is preliminary data.</text>
</comment>
<evidence type="ECO:0000313" key="3">
    <source>
        <dbReference type="EMBL" id="GJC77849.1"/>
    </source>
</evidence>
<evidence type="ECO:0000259" key="2">
    <source>
        <dbReference type="Pfam" id="PF24883"/>
    </source>
</evidence>
<keyword evidence="1" id="KW-0677">Repeat</keyword>
<name>A0AA37GBG7_9PEZI</name>
<dbReference type="InterPro" id="IPR056884">
    <property type="entry name" value="NPHP3-like_N"/>
</dbReference>
<accession>A0AA37GBG7</accession>
<protein>
    <submittedName>
        <fullName evidence="3">Vegetative incompatibility protein HET-E-1</fullName>
    </submittedName>
</protein>
<gene>
    <name evidence="3" type="ORF">ColLi_00687</name>
</gene>
<organism evidence="3 4">
    <name type="scientific">Colletotrichum liriopes</name>
    <dbReference type="NCBI Taxonomy" id="708192"/>
    <lineage>
        <taxon>Eukaryota</taxon>
        <taxon>Fungi</taxon>
        <taxon>Dikarya</taxon>
        <taxon>Ascomycota</taxon>
        <taxon>Pezizomycotina</taxon>
        <taxon>Sordariomycetes</taxon>
        <taxon>Hypocreomycetidae</taxon>
        <taxon>Glomerellales</taxon>
        <taxon>Glomerellaceae</taxon>
        <taxon>Colletotrichum</taxon>
        <taxon>Colletotrichum spaethianum species complex</taxon>
    </lineage>
</organism>
<evidence type="ECO:0000256" key="1">
    <source>
        <dbReference type="ARBA" id="ARBA00022737"/>
    </source>
</evidence>
<dbReference type="Proteomes" id="UP001055172">
    <property type="component" value="Unassembled WGS sequence"/>
</dbReference>
<dbReference type="Pfam" id="PF24883">
    <property type="entry name" value="NPHP3_N"/>
    <property type="match status" value="1"/>
</dbReference>
<keyword evidence="4" id="KW-1185">Reference proteome</keyword>
<dbReference type="PANTHER" id="PTHR10039">
    <property type="entry name" value="AMELOGENIN"/>
    <property type="match status" value="1"/>
</dbReference>
<feature type="domain" description="Nephrocystin 3-like N-terminal" evidence="2">
    <location>
        <begin position="2"/>
        <end position="129"/>
    </location>
</feature>
<dbReference type="AlphaFoldDB" id="A0AA37GBG7"/>
<reference evidence="3 4" key="1">
    <citation type="submission" date="2021-07" db="EMBL/GenBank/DDBJ databases">
        <title>Genome data of Colletotrichum spaethianum.</title>
        <authorList>
            <person name="Utami Y.D."/>
            <person name="Hiruma K."/>
        </authorList>
    </citation>
    <scope>NUCLEOTIDE SEQUENCE [LARGE SCALE GENOMIC DNA]</scope>
    <source>
        <strain evidence="3 4">MAFF 242679</strain>
    </source>
</reference>